<evidence type="ECO:0000313" key="4">
    <source>
        <dbReference type="Proteomes" id="UP000236723"/>
    </source>
</evidence>
<dbReference type="InterPro" id="IPR029017">
    <property type="entry name" value="Enolase-like_N"/>
</dbReference>
<dbReference type="RefSeq" id="WP_103942134.1">
    <property type="nucleotide sequence ID" value="NZ_FNVO01000016.1"/>
</dbReference>
<evidence type="ECO:0000256" key="1">
    <source>
        <dbReference type="ARBA" id="ARBA00022723"/>
    </source>
</evidence>
<dbReference type="Pfam" id="PF02746">
    <property type="entry name" value="MR_MLE_N"/>
    <property type="match status" value="1"/>
</dbReference>
<evidence type="ECO:0000313" key="3">
    <source>
        <dbReference type="EMBL" id="SEG84079.1"/>
    </source>
</evidence>
<dbReference type="PANTHER" id="PTHR48073">
    <property type="entry name" value="O-SUCCINYLBENZOATE SYNTHASE-RELATED"/>
    <property type="match status" value="1"/>
</dbReference>
<dbReference type="InterPro" id="IPR036849">
    <property type="entry name" value="Enolase-like_C_sf"/>
</dbReference>
<dbReference type="Pfam" id="PF13378">
    <property type="entry name" value="MR_MLE_C"/>
    <property type="match status" value="1"/>
</dbReference>
<protein>
    <submittedName>
        <fullName evidence="3">O-succinylbenzoate synthase</fullName>
    </submittedName>
</protein>
<dbReference type="SUPFAM" id="SSF54826">
    <property type="entry name" value="Enolase N-terminal domain-like"/>
    <property type="match status" value="1"/>
</dbReference>
<proteinExistence type="predicted"/>
<keyword evidence="4" id="KW-1185">Reference proteome</keyword>
<keyword evidence="1" id="KW-0479">Metal-binding</keyword>
<sequence length="351" mass="36907">MPRVQGCQAFRVTMPRGRRPQSILVRLTGEDGTVGWGEVAFPEPPDSTWADIEERLAPALLGLDWERPEDVSATSEFGTRRAAAAVDIACWDLWCRIRGLPLAHALGGTRTSIVTGVRIDTEPFLLETLVTRANQAVGGGHTRVTLRVRPGWDIEPVRAVRAAYPALAVVADAGGSYTESAEHLDALQALDAYGLLALQRPFPTGDLAAHARLQQRLTTALCPEIGDLDMLDAAIEQQAGRALGLDVSRLGGLTAARGAHDRAYSAGWDVWCVGSGSFGIGQAAAVAVAALPGCTLPSDVTDPAGGPAFVSPPVRSSGGVVGVPLTQPGLGHEVDEDRIARLATDTLRIPA</sequence>
<dbReference type="Proteomes" id="UP000236723">
    <property type="component" value="Unassembled WGS sequence"/>
</dbReference>
<dbReference type="Gene3D" id="3.30.390.10">
    <property type="entry name" value="Enolase-like, N-terminal domain"/>
    <property type="match status" value="1"/>
</dbReference>
<evidence type="ECO:0000259" key="2">
    <source>
        <dbReference type="SMART" id="SM00922"/>
    </source>
</evidence>
<name>A0A1H6DFM8_9ACTN</name>
<feature type="domain" description="Mandelate racemase/muconate lactonizing enzyme C-terminal" evidence="2">
    <location>
        <begin position="126"/>
        <end position="220"/>
    </location>
</feature>
<dbReference type="InterPro" id="IPR029065">
    <property type="entry name" value="Enolase_C-like"/>
</dbReference>
<dbReference type="InterPro" id="IPR013341">
    <property type="entry name" value="Mandelate_racemase_N_dom"/>
</dbReference>
<gene>
    <name evidence="3" type="ORF">SAMN04489712_116139</name>
</gene>
<dbReference type="OrthoDB" id="9774531at2"/>
<dbReference type="PANTHER" id="PTHR48073:SF5">
    <property type="entry name" value="O-SUCCINYLBENZOATE SYNTHASE"/>
    <property type="match status" value="1"/>
</dbReference>
<dbReference type="GO" id="GO:0046872">
    <property type="term" value="F:metal ion binding"/>
    <property type="evidence" value="ECO:0007669"/>
    <property type="project" value="UniProtKB-KW"/>
</dbReference>
<accession>A0A1H6DFM8</accession>
<dbReference type="SMART" id="SM00922">
    <property type="entry name" value="MR_MLE"/>
    <property type="match status" value="1"/>
</dbReference>
<organism evidence="3 4">
    <name type="scientific">Thermomonospora echinospora</name>
    <dbReference type="NCBI Taxonomy" id="1992"/>
    <lineage>
        <taxon>Bacteria</taxon>
        <taxon>Bacillati</taxon>
        <taxon>Actinomycetota</taxon>
        <taxon>Actinomycetes</taxon>
        <taxon>Streptosporangiales</taxon>
        <taxon>Thermomonosporaceae</taxon>
        <taxon>Thermomonospora</taxon>
    </lineage>
</organism>
<dbReference type="GO" id="GO:0016854">
    <property type="term" value="F:racemase and epimerase activity"/>
    <property type="evidence" value="ECO:0007669"/>
    <property type="project" value="UniProtKB-ARBA"/>
</dbReference>
<dbReference type="AlphaFoldDB" id="A0A1H6DFM8"/>
<dbReference type="EMBL" id="FNVO01000016">
    <property type="protein sequence ID" value="SEG84079.1"/>
    <property type="molecule type" value="Genomic_DNA"/>
</dbReference>
<reference evidence="4" key="1">
    <citation type="submission" date="2016-10" db="EMBL/GenBank/DDBJ databases">
        <authorList>
            <person name="Varghese N."/>
            <person name="Submissions S."/>
        </authorList>
    </citation>
    <scope>NUCLEOTIDE SEQUENCE [LARGE SCALE GENOMIC DNA]</scope>
    <source>
        <strain evidence="4">DSM 43163</strain>
    </source>
</reference>
<dbReference type="Gene3D" id="3.20.20.120">
    <property type="entry name" value="Enolase-like C-terminal domain"/>
    <property type="match status" value="1"/>
</dbReference>
<dbReference type="SUPFAM" id="SSF51604">
    <property type="entry name" value="Enolase C-terminal domain-like"/>
    <property type="match status" value="1"/>
</dbReference>
<dbReference type="InterPro" id="IPR013342">
    <property type="entry name" value="Mandelate_racemase_C"/>
</dbReference>